<dbReference type="Gene3D" id="3.40.1210.10">
    <property type="entry name" value="Survival protein SurE-like phosphatase/nucleotidase"/>
    <property type="match status" value="1"/>
</dbReference>
<accession>A0ABN6VEU3</accession>
<feature type="binding site" evidence="7">
    <location>
        <position position="8"/>
    </location>
    <ligand>
        <name>a divalent metal cation</name>
        <dbReference type="ChEBI" id="CHEBI:60240"/>
    </ligand>
</feature>
<keyword evidence="10" id="KW-1185">Reference proteome</keyword>
<dbReference type="EC" id="3.1.3.5" evidence="7"/>
<keyword evidence="4 7" id="KW-0479">Metal-binding</keyword>
<dbReference type="PANTHER" id="PTHR30457:SF12">
    <property type="entry name" value="5'_3'-NUCLEOTIDASE SURE"/>
    <property type="match status" value="1"/>
</dbReference>
<protein>
    <recommendedName>
        <fullName evidence="7">5'-nucleotidase SurE</fullName>
        <ecNumber evidence="7">3.1.3.5</ecNumber>
    </recommendedName>
    <alternativeName>
        <fullName evidence="7">Nucleoside 5'-monophosphate phosphohydrolase</fullName>
    </alternativeName>
</protein>
<comment type="cofactor">
    <cofactor evidence="7">
        <name>a divalent metal cation</name>
        <dbReference type="ChEBI" id="CHEBI:60240"/>
    </cofactor>
    <text evidence="7">Binds 1 divalent metal cation per subunit.</text>
</comment>
<evidence type="ECO:0000256" key="7">
    <source>
        <dbReference type="HAMAP-Rule" id="MF_00060"/>
    </source>
</evidence>
<dbReference type="InterPro" id="IPR030048">
    <property type="entry name" value="SurE"/>
</dbReference>
<dbReference type="HAMAP" id="MF_00060">
    <property type="entry name" value="SurE"/>
    <property type="match status" value="1"/>
</dbReference>
<organism evidence="9 10">
    <name type="scientific">Methylocystis iwaonis</name>
    <dbReference type="NCBI Taxonomy" id="2885079"/>
    <lineage>
        <taxon>Bacteria</taxon>
        <taxon>Pseudomonadati</taxon>
        <taxon>Pseudomonadota</taxon>
        <taxon>Alphaproteobacteria</taxon>
        <taxon>Hyphomicrobiales</taxon>
        <taxon>Methylocystaceae</taxon>
        <taxon>Methylocystis</taxon>
    </lineage>
</organism>
<evidence type="ECO:0000313" key="10">
    <source>
        <dbReference type="Proteomes" id="UP001317629"/>
    </source>
</evidence>
<evidence type="ECO:0000313" key="9">
    <source>
        <dbReference type="EMBL" id="BDV34094.1"/>
    </source>
</evidence>
<feature type="binding site" evidence="7">
    <location>
        <position position="40"/>
    </location>
    <ligand>
        <name>a divalent metal cation</name>
        <dbReference type="ChEBI" id="CHEBI:60240"/>
    </ligand>
</feature>
<evidence type="ECO:0000256" key="6">
    <source>
        <dbReference type="ARBA" id="ARBA00022801"/>
    </source>
</evidence>
<dbReference type="SUPFAM" id="SSF64167">
    <property type="entry name" value="SurE-like"/>
    <property type="match status" value="1"/>
</dbReference>
<proteinExistence type="inferred from homology"/>
<evidence type="ECO:0000259" key="8">
    <source>
        <dbReference type="Pfam" id="PF01975"/>
    </source>
</evidence>
<dbReference type="Pfam" id="PF01975">
    <property type="entry name" value="SurE"/>
    <property type="match status" value="1"/>
</dbReference>
<dbReference type="Proteomes" id="UP001317629">
    <property type="component" value="Chromosome"/>
</dbReference>
<evidence type="ECO:0000256" key="1">
    <source>
        <dbReference type="ARBA" id="ARBA00000815"/>
    </source>
</evidence>
<dbReference type="InterPro" id="IPR002828">
    <property type="entry name" value="SurE-like_Pase/nucleotidase"/>
</dbReference>
<dbReference type="NCBIfam" id="NF001490">
    <property type="entry name" value="PRK00346.1-4"/>
    <property type="match status" value="1"/>
</dbReference>
<dbReference type="EMBL" id="AP027142">
    <property type="protein sequence ID" value="BDV34094.1"/>
    <property type="molecule type" value="Genomic_DNA"/>
</dbReference>
<evidence type="ECO:0000256" key="4">
    <source>
        <dbReference type="ARBA" id="ARBA00022723"/>
    </source>
</evidence>
<dbReference type="RefSeq" id="WP_281931722.1">
    <property type="nucleotide sequence ID" value="NZ_AP027142.1"/>
</dbReference>
<feature type="binding site" evidence="7">
    <location>
        <position position="9"/>
    </location>
    <ligand>
        <name>a divalent metal cation</name>
        <dbReference type="ChEBI" id="CHEBI:60240"/>
    </ligand>
</feature>
<dbReference type="InterPro" id="IPR036523">
    <property type="entry name" value="SurE-like_sf"/>
</dbReference>
<gene>
    <name evidence="7 9" type="primary">surE</name>
    <name evidence="9" type="ORF">SS37A_16230</name>
</gene>
<comment type="subcellular location">
    <subcellularLocation>
        <location evidence="7">Cytoplasm</location>
    </subcellularLocation>
</comment>
<evidence type="ECO:0000256" key="3">
    <source>
        <dbReference type="ARBA" id="ARBA00022490"/>
    </source>
</evidence>
<keyword evidence="3 7" id="KW-0963">Cytoplasm</keyword>
<reference evidence="9 10" key="1">
    <citation type="journal article" date="2023" name="Int. J. Syst. Evol. Microbiol.">
        <title>Methylocystis iwaonis sp. nov., a type II methane-oxidizing bacterium from surface soil of a rice paddy field in Japan, and emended description of the genus Methylocystis (ex Whittenbury et al. 1970) Bowman et al. 1993.</title>
        <authorList>
            <person name="Kaise H."/>
            <person name="Sawadogo J.B."/>
            <person name="Alam M.S."/>
            <person name="Ueno C."/>
            <person name="Dianou D."/>
            <person name="Shinjo R."/>
            <person name="Asakawa S."/>
        </authorList>
    </citation>
    <scope>NUCLEOTIDE SEQUENCE [LARGE SCALE GENOMIC DNA]</scope>
    <source>
        <strain evidence="9 10">SS37A-Re</strain>
    </source>
</reference>
<feature type="binding site" evidence="7">
    <location>
        <position position="93"/>
    </location>
    <ligand>
        <name>a divalent metal cation</name>
        <dbReference type="ChEBI" id="CHEBI:60240"/>
    </ligand>
</feature>
<dbReference type="NCBIfam" id="TIGR00087">
    <property type="entry name" value="surE"/>
    <property type="match status" value="1"/>
</dbReference>
<sequence>MRILITNDDGVHAPGLEVAEKIARAISDDIFIVAPETEQSGVAHSLSLNDPLRLREISPRHFAVKGTPTDCVIMAVRKLMLDCPPDLVISGVNSGQNLAEDVTYSGTIAGAMEATILGIPAIALSQCYDFFAGRRKIHWECAETHGAAIVRKLLATGIPGNVLMNVNFPACAPGEVKGVAVTMQGRRSNDLMRIEDRQDGRGNPYHWISFQRGSFTPGQGTDLLAVDENRISVTPLQLDLTDHPTVTRLARAFEEGLKASI</sequence>
<comment type="function">
    <text evidence="7">Nucleotidase that shows phosphatase activity on nucleoside 5'-monophosphates.</text>
</comment>
<evidence type="ECO:0000256" key="5">
    <source>
        <dbReference type="ARBA" id="ARBA00022741"/>
    </source>
</evidence>
<feature type="domain" description="Survival protein SurE-like phosphatase/nucleotidase" evidence="8">
    <location>
        <begin position="3"/>
        <end position="188"/>
    </location>
</feature>
<comment type="similarity">
    <text evidence="2 7">Belongs to the SurE nucleotidase family.</text>
</comment>
<dbReference type="PANTHER" id="PTHR30457">
    <property type="entry name" value="5'-NUCLEOTIDASE SURE"/>
    <property type="match status" value="1"/>
</dbReference>
<keyword evidence="5 7" id="KW-0547">Nucleotide-binding</keyword>
<comment type="catalytic activity">
    <reaction evidence="1 7">
        <text>a ribonucleoside 5'-phosphate + H2O = a ribonucleoside + phosphate</text>
        <dbReference type="Rhea" id="RHEA:12484"/>
        <dbReference type="ChEBI" id="CHEBI:15377"/>
        <dbReference type="ChEBI" id="CHEBI:18254"/>
        <dbReference type="ChEBI" id="CHEBI:43474"/>
        <dbReference type="ChEBI" id="CHEBI:58043"/>
        <dbReference type="EC" id="3.1.3.5"/>
    </reaction>
</comment>
<evidence type="ECO:0000256" key="2">
    <source>
        <dbReference type="ARBA" id="ARBA00011062"/>
    </source>
</evidence>
<name>A0ABN6VEU3_9HYPH</name>
<keyword evidence="6 7" id="KW-0378">Hydrolase</keyword>